<accession>A0ABN9ARY1</accession>
<name>A0ABN9ARY1_9NEOB</name>
<proteinExistence type="predicted"/>
<evidence type="ECO:0000313" key="1">
    <source>
        <dbReference type="EMBL" id="CAI9537560.1"/>
    </source>
</evidence>
<organism evidence="1 2">
    <name type="scientific">Staurois parvus</name>
    <dbReference type="NCBI Taxonomy" id="386267"/>
    <lineage>
        <taxon>Eukaryota</taxon>
        <taxon>Metazoa</taxon>
        <taxon>Chordata</taxon>
        <taxon>Craniata</taxon>
        <taxon>Vertebrata</taxon>
        <taxon>Euteleostomi</taxon>
        <taxon>Amphibia</taxon>
        <taxon>Batrachia</taxon>
        <taxon>Anura</taxon>
        <taxon>Neobatrachia</taxon>
        <taxon>Ranoidea</taxon>
        <taxon>Ranidae</taxon>
        <taxon>Staurois</taxon>
    </lineage>
</organism>
<protein>
    <submittedName>
        <fullName evidence="1">Uncharacterized protein</fullName>
    </submittedName>
</protein>
<evidence type="ECO:0000313" key="2">
    <source>
        <dbReference type="Proteomes" id="UP001162483"/>
    </source>
</evidence>
<gene>
    <name evidence="1" type="ORF">SPARVUS_LOCUS1244490</name>
</gene>
<comment type="caution">
    <text evidence="1">The sequence shown here is derived from an EMBL/GenBank/DDBJ whole genome shotgun (WGS) entry which is preliminary data.</text>
</comment>
<reference evidence="1" key="1">
    <citation type="submission" date="2023-05" db="EMBL/GenBank/DDBJ databases">
        <authorList>
            <person name="Stuckert A."/>
        </authorList>
    </citation>
    <scope>NUCLEOTIDE SEQUENCE</scope>
</reference>
<dbReference type="Proteomes" id="UP001162483">
    <property type="component" value="Unassembled WGS sequence"/>
</dbReference>
<feature type="non-terminal residue" evidence="1">
    <location>
        <position position="1"/>
    </location>
</feature>
<dbReference type="EMBL" id="CATNWA010000616">
    <property type="protein sequence ID" value="CAI9537560.1"/>
    <property type="molecule type" value="Genomic_DNA"/>
</dbReference>
<sequence>LSPGKTYRLESLCTCSVCYVNIARKVFFFSLEIAYIVSARSRETRYCECRVQGDQIL</sequence>
<keyword evidence="2" id="KW-1185">Reference proteome</keyword>